<reference evidence="1" key="1">
    <citation type="submission" date="2014-09" db="EMBL/GenBank/DDBJ databases">
        <authorList>
            <person name="Magalhaes I.L.F."/>
            <person name="Oliveira U."/>
            <person name="Santos F.R."/>
            <person name="Vidigal T.H.D.A."/>
            <person name="Brescovit A.D."/>
            <person name="Santos A.J."/>
        </authorList>
    </citation>
    <scope>NUCLEOTIDE SEQUENCE</scope>
    <source>
        <tissue evidence="1">Shoot tissue taken approximately 20 cm above the soil surface</tissue>
    </source>
</reference>
<organism evidence="1">
    <name type="scientific">Arundo donax</name>
    <name type="common">Giant reed</name>
    <name type="synonym">Donax arundinaceus</name>
    <dbReference type="NCBI Taxonomy" id="35708"/>
    <lineage>
        <taxon>Eukaryota</taxon>
        <taxon>Viridiplantae</taxon>
        <taxon>Streptophyta</taxon>
        <taxon>Embryophyta</taxon>
        <taxon>Tracheophyta</taxon>
        <taxon>Spermatophyta</taxon>
        <taxon>Magnoliopsida</taxon>
        <taxon>Liliopsida</taxon>
        <taxon>Poales</taxon>
        <taxon>Poaceae</taxon>
        <taxon>PACMAD clade</taxon>
        <taxon>Arundinoideae</taxon>
        <taxon>Arundineae</taxon>
        <taxon>Arundo</taxon>
    </lineage>
</organism>
<proteinExistence type="predicted"/>
<reference evidence="1" key="2">
    <citation type="journal article" date="2015" name="Data Brief">
        <title>Shoot transcriptome of the giant reed, Arundo donax.</title>
        <authorList>
            <person name="Barrero R.A."/>
            <person name="Guerrero F.D."/>
            <person name="Moolhuijzen P."/>
            <person name="Goolsby J.A."/>
            <person name="Tidwell J."/>
            <person name="Bellgard S.E."/>
            <person name="Bellgard M.I."/>
        </authorList>
    </citation>
    <scope>NUCLEOTIDE SEQUENCE</scope>
    <source>
        <tissue evidence="1">Shoot tissue taken approximately 20 cm above the soil surface</tissue>
    </source>
</reference>
<dbReference type="EMBL" id="GBRH01248514">
    <property type="protein sequence ID" value="JAD49381.1"/>
    <property type="molecule type" value="Transcribed_RNA"/>
</dbReference>
<sequence length="32" mass="3608">MNARNAPTCFPVAKEVLLNNKKIHDSDALQRL</sequence>
<protein>
    <submittedName>
        <fullName evidence="1">Uncharacterized protein</fullName>
    </submittedName>
</protein>
<evidence type="ECO:0000313" key="1">
    <source>
        <dbReference type="EMBL" id="JAD49381.1"/>
    </source>
</evidence>
<accession>A0A0A9AE15</accession>
<name>A0A0A9AE15_ARUDO</name>
<dbReference type="AlphaFoldDB" id="A0A0A9AE15"/>